<dbReference type="Proteomes" id="UP001597282">
    <property type="component" value="Unassembled WGS sequence"/>
</dbReference>
<dbReference type="InterPro" id="IPR003810">
    <property type="entry name" value="Mntp/YtaF"/>
</dbReference>
<name>A0ABW4C6P5_9BACL</name>
<feature type="transmembrane region" description="Helical" evidence="5">
    <location>
        <begin position="128"/>
        <end position="149"/>
    </location>
</feature>
<evidence type="ECO:0000256" key="5">
    <source>
        <dbReference type="SAM" id="Phobius"/>
    </source>
</evidence>
<evidence type="ECO:0000313" key="6">
    <source>
        <dbReference type="EMBL" id="MFD1426359.1"/>
    </source>
</evidence>
<dbReference type="NCBIfam" id="TIGR02840">
    <property type="entry name" value="spore_YtaF"/>
    <property type="match status" value="1"/>
</dbReference>
<evidence type="ECO:0000256" key="4">
    <source>
        <dbReference type="ARBA" id="ARBA00023136"/>
    </source>
</evidence>
<dbReference type="PANTHER" id="PTHR35529">
    <property type="entry name" value="MANGANESE EFFLUX PUMP MNTP-RELATED"/>
    <property type="match status" value="1"/>
</dbReference>
<keyword evidence="7" id="KW-1185">Reference proteome</keyword>
<dbReference type="Pfam" id="PF02659">
    <property type="entry name" value="Mntp"/>
    <property type="match status" value="2"/>
</dbReference>
<keyword evidence="2 5" id="KW-0812">Transmembrane</keyword>
<dbReference type="EMBL" id="JBHTNU010000004">
    <property type="protein sequence ID" value="MFD1426359.1"/>
    <property type="molecule type" value="Genomic_DNA"/>
</dbReference>
<feature type="transmembrane region" description="Helical" evidence="5">
    <location>
        <begin position="155"/>
        <end position="174"/>
    </location>
</feature>
<evidence type="ECO:0000256" key="2">
    <source>
        <dbReference type="ARBA" id="ARBA00022692"/>
    </source>
</evidence>
<organism evidence="6 7">
    <name type="scientific">Kroppenstedtia sanguinis</name>
    <dbReference type="NCBI Taxonomy" id="1380684"/>
    <lineage>
        <taxon>Bacteria</taxon>
        <taxon>Bacillati</taxon>
        <taxon>Bacillota</taxon>
        <taxon>Bacilli</taxon>
        <taxon>Bacillales</taxon>
        <taxon>Thermoactinomycetaceae</taxon>
        <taxon>Kroppenstedtia</taxon>
    </lineage>
</organism>
<feature type="transmembrane region" description="Helical" evidence="5">
    <location>
        <begin position="37"/>
        <end position="58"/>
    </location>
</feature>
<keyword evidence="1" id="KW-1003">Cell membrane</keyword>
<reference evidence="7" key="1">
    <citation type="journal article" date="2019" name="Int. J. Syst. Evol. Microbiol.">
        <title>The Global Catalogue of Microorganisms (GCM) 10K type strain sequencing project: providing services to taxonomists for standard genome sequencing and annotation.</title>
        <authorList>
            <consortium name="The Broad Institute Genomics Platform"/>
            <consortium name="The Broad Institute Genome Sequencing Center for Infectious Disease"/>
            <person name="Wu L."/>
            <person name="Ma J."/>
        </authorList>
    </citation>
    <scope>NUCLEOTIDE SEQUENCE [LARGE SCALE GENOMIC DNA]</scope>
    <source>
        <strain evidence="7">S1</strain>
    </source>
</reference>
<dbReference type="InterPro" id="IPR014205">
    <property type="entry name" value="Spore_YtaF"/>
</dbReference>
<protein>
    <submittedName>
        <fullName evidence="6">Sporulation membrane protein YtaF</fullName>
    </submittedName>
</protein>
<feature type="transmembrane region" description="Helical" evidence="5">
    <location>
        <begin position="6"/>
        <end position="25"/>
    </location>
</feature>
<comment type="caution">
    <text evidence="6">The sequence shown here is derived from an EMBL/GenBank/DDBJ whole genome shotgun (WGS) entry which is preliminary data.</text>
</comment>
<feature type="transmembrane region" description="Helical" evidence="5">
    <location>
        <begin position="64"/>
        <end position="85"/>
    </location>
</feature>
<evidence type="ECO:0000256" key="3">
    <source>
        <dbReference type="ARBA" id="ARBA00022989"/>
    </source>
</evidence>
<proteinExistence type="predicted"/>
<accession>A0ABW4C6P5</accession>
<evidence type="ECO:0000256" key="1">
    <source>
        <dbReference type="ARBA" id="ARBA00022475"/>
    </source>
</evidence>
<sequence>MNWLLILGFALSSSIDNLGVGMSYGLRKIRIGMLSNLFIAVICFLFSMGGILSGKWVANLLPGILPTLLATFVLFFIGIRIILLARPRKNQDKISGKEKEKIGKIEGILKYPERADRDQSGEIGLGEAALLGVALSANALTNGLSAGLIGLSPVLISLTAAIGSFLMVWLGVAIGSKLSQIRIGPFTVGQFSTVLSGVIILWIGIHALLEV</sequence>
<keyword evidence="4 5" id="KW-0472">Membrane</keyword>
<dbReference type="PANTHER" id="PTHR35529:SF2">
    <property type="entry name" value="SPORULATION PROTEIN YTAF-RELATED"/>
    <property type="match status" value="1"/>
</dbReference>
<evidence type="ECO:0000313" key="7">
    <source>
        <dbReference type="Proteomes" id="UP001597282"/>
    </source>
</evidence>
<gene>
    <name evidence="6" type="primary">ytaF</name>
    <name evidence="6" type="ORF">ACFQ4Y_05335</name>
</gene>
<feature type="transmembrane region" description="Helical" evidence="5">
    <location>
        <begin position="186"/>
        <end position="209"/>
    </location>
</feature>
<dbReference type="RefSeq" id="WP_380163383.1">
    <property type="nucleotide sequence ID" value="NZ_JBHTNU010000004.1"/>
</dbReference>
<keyword evidence="3 5" id="KW-1133">Transmembrane helix</keyword>